<sequence length="64" mass="7041">MVVVVQNCVSWRDCEFCVVCVVVVVVWGVCCLILPLSRSGVFGDLVGQQGFRARQATFGYSQKV</sequence>
<organism evidence="2 3">
    <name type="scientific">Portunus trituberculatus</name>
    <name type="common">Swimming crab</name>
    <name type="synonym">Neptunus trituberculatus</name>
    <dbReference type="NCBI Taxonomy" id="210409"/>
    <lineage>
        <taxon>Eukaryota</taxon>
        <taxon>Metazoa</taxon>
        <taxon>Ecdysozoa</taxon>
        <taxon>Arthropoda</taxon>
        <taxon>Crustacea</taxon>
        <taxon>Multicrustacea</taxon>
        <taxon>Malacostraca</taxon>
        <taxon>Eumalacostraca</taxon>
        <taxon>Eucarida</taxon>
        <taxon>Decapoda</taxon>
        <taxon>Pleocyemata</taxon>
        <taxon>Brachyura</taxon>
        <taxon>Eubrachyura</taxon>
        <taxon>Portunoidea</taxon>
        <taxon>Portunidae</taxon>
        <taxon>Portuninae</taxon>
        <taxon>Portunus</taxon>
    </lineage>
</organism>
<keyword evidence="3" id="KW-1185">Reference proteome</keyword>
<dbReference type="AlphaFoldDB" id="A0A5B7FJU4"/>
<reference evidence="2 3" key="1">
    <citation type="submission" date="2019-05" db="EMBL/GenBank/DDBJ databases">
        <title>Another draft genome of Portunus trituberculatus and its Hox gene families provides insights of decapod evolution.</title>
        <authorList>
            <person name="Jeong J.-H."/>
            <person name="Song I."/>
            <person name="Kim S."/>
            <person name="Choi T."/>
            <person name="Kim D."/>
            <person name="Ryu S."/>
            <person name="Kim W."/>
        </authorList>
    </citation>
    <scope>NUCLEOTIDE SEQUENCE [LARGE SCALE GENOMIC DNA]</scope>
    <source>
        <tissue evidence="2">Muscle</tissue>
    </source>
</reference>
<name>A0A5B7FJU4_PORTR</name>
<evidence type="ECO:0000313" key="2">
    <source>
        <dbReference type="EMBL" id="MPC47900.1"/>
    </source>
</evidence>
<protein>
    <submittedName>
        <fullName evidence="2">Uncharacterized protein</fullName>
    </submittedName>
</protein>
<keyword evidence="1" id="KW-1133">Transmembrane helix</keyword>
<evidence type="ECO:0000313" key="3">
    <source>
        <dbReference type="Proteomes" id="UP000324222"/>
    </source>
</evidence>
<proteinExistence type="predicted"/>
<evidence type="ECO:0000256" key="1">
    <source>
        <dbReference type="SAM" id="Phobius"/>
    </source>
</evidence>
<dbReference type="Proteomes" id="UP000324222">
    <property type="component" value="Unassembled WGS sequence"/>
</dbReference>
<feature type="transmembrane region" description="Helical" evidence="1">
    <location>
        <begin position="16"/>
        <end position="36"/>
    </location>
</feature>
<gene>
    <name evidence="2" type="ORF">E2C01_041661</name>
</gene>
<keyword evidence="1" id="KW-0812">Transmembrane</keyword>
<comment type="caution">
    <text evidence="2">The sequence shown here is derived from an EMBL/GenBank/DDBJ whole genome shotgun (WGS) entry which is preliminary data.</text>
</comment>
<dbReference type="EMBL" id="VSRR010007989">
    <property type="protein sequence ID" value="MPC47900.1"/>
    <property type="molecule type" value="Genomic_DNA"/>
</dbReference>
<accession>A0A5B7FJU4</accession>
<keyword evidence="1" id="KW-0472">Membrane</keyword>